<dbReference type="Proteomes" id="UP000297609">
    <property type="component" value="Unassembled WGS sequence"/>
</dbReference>
<dbReference type="AlphaFoldDB" id="A0A4R9JQI4"/>
<evidence type="ECO:0000256" key="1">
    <source>
        <dbReference type="SAM" id="Phobius"/>
    </source>
</evidence>
<keyword evidence="1" id="KW-1133">Transmembrane helix</keyword>
<sequence>MDPLNLLTKQSIFWKLKIHFPFLPIKNETRFLKMKLQLQQTQVRFWILLAILLNFGSVGAISYYDTGEMLTVMAEKGLNLRDKPSAKGKKLIQIPMGGRVKVISKKETKPETIDGIKGFWIEVNYQTWKGYVFDGFLSRLPSPPRNCKSLKDYLTKSYGSSKLETIAMGDYEGRSAYRYNQSILYMTEGGDSFDLYFPEISKEELYLIGKLCNEFGGETFELDGSNAFNVPSKQSQEMMIRIYQDENGVTILRKEL</sequence>
<dbReference type="EMBL" id="RQGG01000039">
    <property type="protein sequence ID" value="TGL49741.1"/>
    <property type="molecule type" value="Genomic_DNA"/>
</dbReference>
<keyword evidence="4" id="KW-1185">Reference proteome</keyword>
<keyword evidence="1" id="KW-0812">Transmembrane</keyword>
<organism evidence="3 4">
    <name type="scientific">Leptospira kemamanensis</name>
    <dbReference type="NCBI Taxonomy" id="2484942"/>
    <lineage>
        <taxon>Bacteria</taxon>
        <taxon>Pseudomonadati</taxon>
        <taxon>Spirochaetota</taxon>
        <taxon>Spirochaetia</taxon>
        <taxon>Leptospirales</taxon>
        <taxon>Leptospiraceae</taxon>
        <taxon>Leptospira</taxon>
    </lineage>
</organism>
<proteinExistence type="predicted"/>
<reference evidence="3" key="1">
    <citation type="journal article" date="2019" name="PLoS Negl. Trop. Dis.">
        <title>Revisiting the worldwide diversity of Leptospira species in the environment.</title>
        <authorList>
            <person name="Vincent A.T."/>
            <person name="Schiettekatte O."/>
            <person name="Bourhy P."/>
            <person name="Veyrier F.J."/>
            <person name="Picardeau M."/>
        </authorList>
    </citation>
    <scope>NUCLEOTIDE SEQUENCE [LARGE SCALE GENOMIC DNA]</scope>
    <source>
        <strain evidence="3">201702454</strain>
    </source>
</reference>
<keyword evidence="1" id="KW-0472">Membrane</keyword>
<dbReference type="Gene3D" id="2.30.30.40">
    <property type="entry name" value="SH3 Domains"/>
    <property type="match status" value="1"/>
</dbReference>
<dbReference type="InterPro" id="IPR003646">
    <property type="entry name" value="SH3-like_bac-type"/>
</dbReference>
<protein>
    <submittedName>
        <fullName evidence="3">SH3 domain-containing protein</fullName>
    </submittedName>
</protein>
<dbReference type="PROSITE" id="PS51781">
    <property type="entry name" value="SH3B"/>
    <property type="match status" value="1"/>
</dbReference>
<evidence type="ECO:0000313" key="3">
    <source>
        <dbReference type="EMBL" id="TGL49741.1"/>
    </source>
</evidence>
<dbReference type="OrthoDB" id="331037at2"/>
<comment type="caution">
    <text evidence="3">The sequence shown here is derived from an EMBL/GenBank/DDBJ whole genome shotgun (WGS) entry which is preliminary data.</text>
</comment>
<accession>A0A4R9JQI4</accession>
<dbReference type="Pfam" id="PF08239">
    <property type="entry name" value="SH3_3"/>
    <property type="match status" value="1"/>
</dbReference>
<gene>
    <name evidence="3" type="ORF">EHQ59_14170</name>
</gene>
<evidence type="ECO:0000259" key="2">
    <source>
        <dbReference type="PROSITE" id="PS51781"/>
    </source>
</evidence>
<feature type="domain" description="SH3b" evidence="2">
    <location>
        <begin position="67"/>
        <end position="141"/>
    </location>
</feature>
<evidence type="ECO:0000313" key="4">
    <source>
        <dbReference type="Proteomes" id="UP000297609"/>
    </source>
</evidence>
<name>A0A4R9JQI4_9LEPT</name>
<feature type="transmembrane region" description="Helical" evidence="1">
    <location>
        <begin position="43"/>
        <end position="64"/>
    </location>
</feature>